<feature type="compositionally biased region" description="Low complexity" evidence="2">
    <location>
        <begin position="1151"/>
        <end position="1170"/>
    </location>
</feature>
<evidence type="ECO:0000256" key="1">
    <source>
        <dbReference type="SAM" id="Coils"/>
    </source>
</evidence>
<evidence type="ECO:0000313" key="4">
    <source>
        <dbReference type="Proteomes" id="UP000470470"/>
    </source>
</evidence>
<gene>
    <name evidence="3" type="ORF">G1H19_11760</name>
</gene>
<evidence type="ECO:0000256" key="2">
    <source>
        <dbReference type="SAM" id="MobiDB-lite"/>
    </source>
</evidence>
<dbReference type="InterPro" id="IPR027417">
    <property type="entry name" value="P-loop_NTPase"/>
</dbReference>
<dbReference type="SUPFAM" id="SSF52540">
    <property type="entry name" value="P-loop containing nucleoside triphosphate hydrolases"/>
    <property type="match status" value="1"/>
</dbReference>
<proteinExistence type="predicted"/>
<evidence type="ECO:0000313" key="3">
    <source>
        <dbReference type="EMBL" id="NEL54677.1"/>
    </source>
</evidence>
<keyword evidence="1" id="KW-0175">Coiled coil</keyword>
<name>A0A7K3WE51_9ACTN</name>
<evidence type="ECO:0008006" key="5">
    <source>
        <dbReference type="Google" id="ProtNLM"/>
    </source>
</evidence>
<organism evidence="3 4">
    <name type="scientific">Goekera deserti</name>
    <dbReference type="NCBI Taxonomy" id="2497753"/>
    <lineage>
        <taxon>Bacteria</taxon>
        <taxon>Bacillati</taxon>
        <taxon>Actinomycetota</taxon>
        <taxon>Actinomycetes</taxon>
        <taxon>Geodermatophilales</taxon>
        <taxon>Geodermatophilaceae</taxon>
        <taxon>Goekera</taxon>
    </lineage>
</organism>
<sequence>MSATPARPPVSLAPDEGFLPLEVPGRHGVRLEQFQMLNWGTFDTTVARLDVDGSNALLTGNVGAGKSTIVDGLTTLFASAHKVTYNRAAGADRSERTLATYVLGHYSNVYDEATGSTRPQSLRERKSAYSVLLARFTGLPGPTGTLSAGAVFWFEATGVVHRLYFTAPAALDIAEHLAGHGDTRAVRAALRAAGGDLFDDNFRNYQRSLCRHLGISPAALDLLVQTVSMKSVGNLTDFVRAHMLDAVDARERIGKVLDHYSDLTRAHELVQTARRQLDALTPVAEAAAAYDRAVARTQASTEAAAAVPARVEQHRVTLLAAAIAELAGQMPAREAAVKAKRSELTGQETRRTQLALALQAGGGAELTEARLRMEAAETRLGDVRRAHVELVALAAQAGVSAPERTADHPRFLTAVKDVAARLAAAERDLRKRDFEAQSKLAGAREELRTLREELAAAGSRDSNVPLDDARLRGRIAEALGLAADTLPFAAELIAVAPESAEWEPAAERLVRPFALSLLVPEEHYARVAAWVDREHLGRRLVYFRVPNVVAAPGAPRAGTMAAHLHIRPGTPVSAWLRAEINRRFDHVCVNDATELSGHTRAVTRAGQVKDNARHEKDDRRRADDRRHYVLGWDTAARRAHLTAAIPGAQRAVEEAERAQEAVGKERSGNGDREYAVRQLTERFTDPSTVDVTTAVQGAAAARELHEKLASRPDIAELLDQHADCEQQISTLGNELSRLDRALGAATERLEQHRTAHDAAERALAAMPEPELSEEATAALADALRQAGVPPAKATDCDAWGQKVTEALRARAASASATRERAGRDLTNAMKDFAHSWPQMVVDIPSDPESRGEYLAIRDRLATDDLPSYEQQFREQLETNAIHELVGFSNFLDREAGKITARIDTINGALAEIDYRPGTYIRLEVERSADLEVREFRQQLRDITANTLLGDDDTYAESRFLLVKELLDRFQGREGNAAADERWTARVTDVRIWFSFAASERTREEDAPLEHYTDSGGKSGGQKEKLAYTILAASLSYQYGLAGGNVSAFRFVMIDEAFGRGSDESTRFGLELFTRLGLQLLVVTPLQKINTIAPFVDAVGYVRNDDPRSRLVTMTITEYQEQRARRAGQRLAERAVTVLPPADANESEVDPAVDGTPDGGDDAVAAAGGSW</sequence>
<dbReference type="EMBL" id="JAAGWK010000016">
    <property type="protein sequence ID" value="NEL54677.1"/>
    <property type="molecule type" value="Genomic_DNA"/>
</dbReference>
<keyword evidence="4" id="KW-1185">Reference proteome</keyword>
<dbReference type="RefSeq" id="WP_152731085.1">
    <property type="nucleotide sequence ID" value="NZ_JAABOZ010000001.1"/>
</dbReference>
<dbReference type="AlphaFoldDB" id="A0A7K3WE51"/>
<reference evidence="3 4" key="1">
    <citation type="submission" date="2020-02" db="EMBL/GenBank/DDBJ databases">
        <title>The whole genome sequence of CPCC 205119.</title>
        <authorList>
            <person name="Jiang Z."/>
        </authorList>
    </citation>
    <scope>NUCLEOTIDE SEQUENCE [LARGE SCALE GENOMIC DNA]</scope>
    <source>
        <strain evidence="3 4">CPCC 205119</strain>
    </source>
</reference>
<comment type="caution">
    <text evidence="3">The sequence shown here is derived from an EMBL/GenBank/DDBJ whole genome shotgun (WGS) entry which is preliminary data.</text>
</comment>
<dbReference type="Pfam" id="PF13555">
    <property type="entry name" value="AAA_29"/>
    <property type="match status" value="1"/>
</dbReference>
<accession>A0A7K3WE51</accession>
<feature type="coiled-coil region" evidence="1">
    <location>
        <begin position="714"/>
        <end position="762"/>
    </location>
</feature>
<dbReference type="Proteomes" id="UP000470470">
    <property type="component" value="Unassembled WGS sequence"/>
</dbReference>
<dbReference type="Pfam" id="PF13558">
    <property type="entry name" value="SbcC_Walker_B"/>
    <property type="match status" value="1"/>
</dbReference>
<feature type="region of interest" description="Disordered" evidence="2">
    <location>
        <begin position="1139"/>
        <end position="1170"/>
    </location>
</feature>
<protein>
    <recommendedName>
        <fullName evidence="5">ATP-dependent exonuclease SbcCD, C subunit-like protein</fullName>
    </recommendedName>
</protein>